<evidence type="ECO:0000256" key="1">
    <source>
        <dbReference type="ARBA" id="ARBA00004613"/>
    </source>
</evidence>
<keyword evidence="5" id="KW-0325">Glycoprotein</keyword>
<proteinExistence type="predicted"/>
<dbReference type="InterPro" id="IPR002035">
    <property type="entry name" value="VWF_A"/>
</dbReference>
<feature type="region of interest" description="Disordered" evidence="6">
    <location>
        <begin position="346"/>
        <end position="467"/>
    </location>
</feature>
<accession>K1QNT5</accession>
<feature type="compositionally biased region" description="Low complexity" evidence="6">
    <location>
        <begin position="347"/>
        <end position="386"/>
    </location>
</feature>
<evidence type="ECO:0000256" key="4">
    <source>
        <dbReference type="ARBA" id="ARBA00022737"/>
    </source>
</evidence>
<dbReference type="AlphaFoldDB" id="K1QNT5"/>
<evidence type="ECO:0000313" key="7">
    <source>
        <dbReference type="EMBL" id="EKC23221.1"/>
    </source>
</evidence>
<dbReference type="InterPro" id="IPR036465">
    <property type="entry name" value="vWFA_dom_sf"/>
</dbReference>
<keyword evidence="3" id="KW-0732">Signal</keyword>
<feature type="compositionally biased region" description="Low complexity" evidence="6">
    <location>
        <begin position="398"/>
        <end position="424"/>
    </location>
</feature>
<dbReference type="SUPFAM" id="SSF53300">
    <property type="entry name" value="vWA-like"/>
    <property type="match status" value="1"/>
</dbReference>
<dbReference type="EMBL" id="JH818302">
    <property type="protein sequence ID" value="EKC23221.1"/>
    <property type="molecule type" value="Genomic_DNA"/>
</dbReference>
<dbReference type="GO" id="GO:0005576">
    <property type="term" value="C:extracellular region"/>
    <property type="evidence" value="ECO:0007669"/>
    <property type="project" value="UniProtKB-SubCell"/>
</dbReference>
<organism evidence="7">
    <name type="scientific">Magallana gigas</name>
    <name type="common">Pacific oyster</name>
    <name type="synonym">Crassostrea gigas</name>
    <dbReference type="NCBI Taxonomy" id="29159"/>
    <lineage>
        <taxon>Eukaryota</taxon>
        <taxon>Metazoa</taxon>
        <taxon>Spiralia</taxon>
        <taxon>Lophotrochozoa</taxon>
        <taxon>Mollusca</taxon>
        <taxon>Bivalvia</taxon>
        <taxon>Autobranchia</taxon>
        <taxon>Pteriomorphia</taxon>
        <taxon>Ostreida</taxon>
        <taxon>Ostreoidea</taxon>
        <taxon>Ostreidae</taxon>
        <taxon>Magallana</taxon>
    </lineage>
</organism>
<evidence type="ECO:0000256" key="2">
    <source>
        <dbReference type="ARBA" id="ARBA00022525"/>
    </source>
</evidence>
<evidence type="ECO:0000256" key="6">
    <source>
        <dbReference type="SAM" id="MobiDB-lite"/>
    </source>
</evidence>
<reference evidence="7" key="1">
    <citation type="journal article" date="2012" name="Nature">
        <title>The oyster genome reveals stress adaptation and complexity of shell formation.</title>
        <authorList>
            <person name="Zhang G."/>
            <person name="Fang X."/>
            <person name="Guo X."/>
            <person name="Li L."/>
            <person name="Luo R."/>
            <person name="Xu F."/>
            <person name="Yang P."/>
            <person name="Zhang L."/>
            <person name="Wang X."/>
            <person name="Qi H."/>
            <person name="Xiong Z."/>
            <person name="Que H."/>
            <person name="Xie Y."/>
            <person name="Holland P.W."/>
            <person name="Paps J."/>
            <person name="Zhu Y."/>
            <person name="Wu F."/>
            <person name="Chen Y."/>
            <person name="Wang J."/>
            <person name="Peng C."/>
            <person name="Meng J."/>
            <person name="Yang L."/>
            <person name="Liu J."/>
            <person name="Wen B."/>
            <person name="Zhang N."/>
            <person name="Huang Z."/>
            <person name="Zhu Q."/>
            <person name="Feng Y."/>
            <person name="Mount A."/>
            <person name="Hedgecock D."/>
            <person name="Xu Z."/>
            <person name="Liu Y."/>
            <person name="Domazet-Loso T."/>
            <person name="Du Y."/>
            <person name="Sun X."/>
            <person name="Zhang S."/>
            <person name="Liu B."/>
            <person name="Cheng P."/>
            <person name="Jiang X."/>
            <person name="Li J."/>
            <person name="Fan D."/>
            <person name="Wang W."/>
            <person name="Fu W."/>
            <person name="Wang T."/>
            <person name="Wang B."/>
            <person name="Zhang J."/>
            <person name="Peng Z."/>
            <person name="Li Y."/>
            <person name="Li N."/>
            <person name="Wang J."/>
            <person name="Chen M."/>
            <person name="He Y."/>
            <person name="Tan F."/>
            <person name="Song X."/>
            <person name="Zheng Q."/>
            <person name="Huang R."/>
            <person name="Yang H."/>
            <person name="Du X."/>
            <person name="Chen L."/>
            <person name="Yang M."/>
            <person name="Gaffney P.M."/>
            <person name="Wang S."/>
            <person name="Luo L."/>
            <person name="She Z."/>
            <person name="Ming Y."/>
            <person name="Huang W."/>
            <person name="Zhang S."/>
            <person name="Huang B."/>
            <person name="Zhang Y."/>
            <person name="Qu T."/>
            <person name="Ni P."/>
            <person name="Miao G."/>
            <person name="Wang J."/>
            <person name="Wang Q."/>
            <person name="Steinberg C.E."/>
            <person name="Wang H."/>
            <person name="Li N."/>
            <person name="Qian L."/>
            <person name="Zhang G."/>
            <person name="Li Y."/>
            <person name="Yang H."/>
            <person name="Liu X."/>
            <person name="Wang J."/>
            <person name="Yin Y."/>
            <person name="Wang J."/>
        </authorList>
    </citation>
    <scope>NUCLEOTIDE SEQUENCE [LARGE SCALE GENOMIC DNA]</scope>
    <source>
        <strain evidence="7">05x7-T-G4-1.051#20</strain>
    </source>
</reference>
<dbReference type="SMART" id="SM00327">
    <property type="entry name" value="VWA"/>
    <property type="match status" value="1"/>
</dbReference>
<dbReference type="Gene3D" id="3.40.50.410">
    <property type="entry name" value="von Willebrand factor, type A domain"/>
    <property type="match status" value="1"/>
</dbReference>
<name>K1QNT5_MAGGI</name>
<dbReference type="Pfam" id="PF00092">
    <property type="entry name" value="VWA"/>
    <property type="match status" value="1"/>
</dbReference>
<protein>
    <submittedName>
        <fullName evidence="7">Collagen alpha-1(XII) chain</fullName>
    </submittedName>
</protein>
<dbReference type="FunFam" id="3.40.50.410:FF:000004">
    <property type="entry name" value="collagen alpha-6(VI) chain"/>
    <property type="match status" value="1"/>
</dbReference>
<dbReference type="HOGENOM" id="CLU_585609_0_0_1"/>
<keyword evidence="7" id="KW-0176">Collagen</keyword>
<keyword evidence="2" id="KW-0964">Secreted</keyword>
<keyword evidence="4" id="KW-0677">Repeat</keyword>
<feature type="compositionally biased region" description="Polar residues" evidence="6">
    <location>
        <begin position="425"/>
        <end position="452"/>
    </location>
</feature>
<dbReference type="PANTHER" id="PTHR24020:SF20">
    <property type="entry name" value="PH DOMAIN-CONTAINING PROTEIN"/>
    <property type="match status" value="1"/>
</dbReference>
<dbReference type="InParanoid" id="K1QNT5"/>
<dbReference type="PANTHER" id="PTHR24020">
    <property type="entry name" value="COLLAGEN ALPHA"/>
    <property type="match status" value="1"/>
</dbReference>
<dbReference type="PRINTS" id="PR00453">
    <property type="entry name" value="VWFADOMAIN"/>
</dbReference>
<evidence type="ECO:0000256" key="5">
    <source>
        <dbReference type="ARBA" id="ARBA00023180"/>
    </source>
</evidence>
<comment type="subcellular location">
    <subcellularLocation>
        <location evidence="1">Secreted</location>
    </subcellularLocation>
</comment>
<gene>
    <name evidence="7" type="ORF">CGI_10020899</name>
</gene>
<evidence type="ECO:0000256" key="3">
    <source>
        <dbReference type="ARBA" id="ARBA00022729"/>
    </source>
</evidence>
<dbReference type="PROSITE" id="PS50234">
    <property type="entry name" value="VWFA"/>
    <property type="match status" value="1"/>
</dbReference>
<sequence length="467" mass="49667">MTNVTLILIDNETDVINGDSVCGRGRTFGPVTLTGSSLVVVFVSKTSRFSFSTKQGFRLLFLSAADLSSTSTTNYLCSENNFSFGNIRGRDFVVSFSSDDSENRHGFLIRYKSTASSKKGDCTQSTADIVFLLDSSGSVGETNFVFLTSFISDLVYDFNVGPDVVQVGMVTFESNVTNHFNLNQYATKEEVINATHQLPYSGGRTLTDLGLNHTLWHSFTEENGARSHATRVLLVFTDGASNRPSSTRAVAEEVKQAGITIISVGVESGVDPTELFAIASHEEYVFQATSFTDLETIKYSLESIICKIITSAPSSLTLTTTTRSSSLHPPTLQAPILSPSIPVLAPQVSSTDTQSSTVGGNDTTTSITSSDVSSSSPSSDVSSSDIAPTGTGSTVEMTSSSPDGVSTSVLSSSSSRVSLTSRTTQQHISSESVSTTTIQSDINSKSNQSSNLPDVKGTCHKCDKPSR</sequence>
<dbReference type="GO" id="GO:0005581">
    <property type="term" value="C:collagen trimer"/>
    <property type="evidence" value="ECO:0007669"/>
    <property type="project" value="UniProtKB-KW"/>
</dbReference>
<dbReference type="InterPro" id="IPR050525">
    <property type="entry name" value="ECM_Assembly_Org"/>
</dbReference>